<accession>A0A6C0JG68</accession>
<organism evidence="1">
    <name type="scientific">viral metagenome</name>
    <dbReference type="NCBI Taxonomy" id="1070528"/>
    <lineage>
        <taxon>unclassified sequences</taxon>
        <taxon>metagenomes</taxon>
        <taxon>organismal metagenomes</taxon>
    </lineage>
</organism>
<protein>
    <submittedName>
        <fullName evidence="1">Uncharacterized protein</fullName>
    </submittedName>
</protein>
<dbReference type="AlphaFoldDB" id="A0A6C0JG68"/>
<dbReference type="EMBL" id="MN740401">
    <property type="protein sequence ID" value="QHU04599.1"/>
    <property type="molecule type" value="Genomic_DNA"/>
</dbReference>
<evidence type="ECO:0000313" key="1">
    <source>
        <dbReference type="EMBL" id="QHU04599.1"/>
    </source>
</evidence>
<proteinExistence type="predicted"/>
<name>A0A6C0JG68_9ZZZZ</name>
<reference evidence="1" key="1">
    <citation type="journal article" date="2020" name="Nature">
        <title>Giant virus diversity and host interactions through global metagenomics.</title>
        <authorList>
            <person name="Schulz F."/>
            <person name="Roux S."/>
            <person name="Paez-Espino D."/>
            <person name="Jungbluth S."/>
            <person name="Walsh D.A."/>
            <person name="Denef V.J."/>
            <person name="McMahon K.D."/>
            <person name="Konstantinidis K.T."/>
            <person name="Eloe-Fadrosh E.A."/>
            <person name="Kyrpides N.C."/>
            <person name="Woyke T."/>
        </authorList>
    </citation>
    <scope>NUCLEOTIDE SEQUENCE</scope>
    <source>
        <strain evidence="1">GVMAG-M-3300027708-51</strain>
    </source>
</reference>
<sequence>MSSTNNFSSLAAARYPLPSQMQLREDYIFRLQQCRTTPAYQVILPTGDHYPVTSYPLMEDDTKGWTTIKRKIHVKKVKSDEQLDYEATQMHDYWEAESADSWTMALPVTAATGEHNGALFDIGSRF</sequence>